<dbReference type="SUPFAM" id="SSF117281">
    <property type="entry name" value="Kelch motif"/>
    <property type="match status" value="2"/>
</dbReference>
<dbReference type="InterPro" id="IPR015915">
    <property type="entry name" value="Kelch-typ_b-propeller"/>
</dbReference>
<dbReference type="AlphaFoldDB" id="A0A235BUL7"/>
<name>A0A235BUL7_UNCW3</name>
<sequence>MHKTTKEERMKTSVIMTLVLALGIAFAGIPTSDVPVQEPARFYYGLPGSNDYVQGTVTPDNPTDAWALHSNMPALLMDLCCAANATHSYVLSGYNTSHPKTLFRHATGSTTWETMAPPPQEISNGGCAIIGDTLYYCSGYSYSFGGTKDTLWKYSIAGNDWTSGPGPFTGTTYNWQAFVLACQGKLYYISGCNQPGAANPTTQVHCYTPGSGWAPVADMHQGRVFAQGWVYNDTIWMAGGNTGSGITHTEFYDPVADTWTVDNTVFPQLPYGVWGAGSGAVGNTAFIASGVKGDALQDTCMYFDHSTHTWTISAGMHLKIYRTAGVGTADGKAVLYGGSTGGFVPTNVCQYEQLSTGHDHDVGVTQIMAPNGSVTPTPPITPKALIKNFGTNAESNIPVTCWIDSAGTRVYDHNVVHAGPLAPGASAEVTFSPDWSGVAGNTYNVTMLTSLSGDEERSNDTAHATVSVVAYTVTWTAPTHITPCAVSRVACVTEPVTDGYLVHVVCGNCQAHTSHPNDEIYDPVANTWTTGLTHPAGGGKGVHNHDAVLINDVIWCGGGSWGSAYYNNLSKLDLGAGTWTEATAMPATDLLYYSFEEDGQYLYCFGGVSGTTVRNNCDRYDPVANSWTAMANMPGPRRNPMTAHIDDTIYVIGGMEQNNYTSTRGTVWKYSIAGNDWTVATDTMPDNLGWGKAVAYHEAFLDRVYVWGGYRQGAYANACWRYNLTSGTWAEDRPMLSTNRSHGGDIFGNEIWSAGGWNGSILNSMHKGTISPTGIEEGKPSVGWDYGFDRVAPTVVRNFARISYSVPKQGRVNLGVYDASGSLVRTLVDEVLEPGSRTVTWNRADNNGQRVANGTYFYRLTINGKSVSAKAVVLN</sequence>
<dbReference type="Pfam" id="PF01344">
    <property type="entry name" value="Kelch_1"/>
    <property type="match status" value="1"/>
</dbReference>
<dbReference type="Gene3D" id="2.60.40.4070">
    <property type="match status" value="1"/>
</dbReference>
<reference evidence="2 3" key="1">
    <citation type="submission" date="2017-07" db="EMBL/GenBank/DDBJ databases">
        <title>Recovery of genomes from metagenomes via a dereplication, aggregation, and scoring strategy.</title>
        <authorList>
            <person name="Sieber C.M."/>
            <person name="Probst A.J."/>
            <person name="Sharrar A."/>
            <person name="Thomas B.C."/>
            <person name="Hess M."/>
            <person name="Tringe S.G."/>
            <person name="Banfield J.F."/>
        </authorList>
    </citation>
    <scope>NUCLEOTIDE SEQUENCE [LARGE SCALE GENOMIC DNA]</scope>
    <source>
        <strain evidence="2">JGI_Cruoil_03_51_56</strain>
    </source>
</reference>
<protein>
    <recommendedName>
        <fullName evidence="1">FlgD/Vpr Ig-like domain-containing protein</fullName>
    </recommendedName>
</protein>
<dbReference type="Pfam" id="PF13860">
    <property type="entry name" value="FlgD_ig"/>
    <property type="match status" value="1"/>
</dbReference>
<dbReference type="EMBL" id="NOZP01000080">
    <property type="protein sequence ID" value="OYD15896.1"/>
    <property type="molecule type" value="Genomic_DNA"/>
</dbReference>
<dbReference type="PANTHER" id="PTHR45632">
    <property type="entry name" value="LD33804P"/>
    <property type="match status" value="1"/>
</dbReference>
<comment type="caution">
    <text evidence="2">The sequence shown here is derived from an EMBL/GenBank/DDBJ whole genome shotgun (WGS) entry which is preliminary data.</text>
</comment>
<dbReference type="Proteomes" id="UP000215559">
    <property type="component" value="Unassembled WGS sequence"/>
</dbReference>
<dbReference type="InterPro" id="IPR025965">
    <property type="entry name" value="FlgD/Vpr_Ig-like"/>
</dbReference>
<dbReference type="SMART" id="SM00612">
    <property type="entry name" value="Kelch"/>
    <property type="match status" value="5"/>
</dbReference>
<evidence type="ECO:0000313" key="3">
    <source>
        <dbReference type="Proteomes" id="UP000215559"/>
    </source>
</evidence>
<gene>
    <name evidence="2" type="ORF">CH330_04380</name>
</gene>
<dbReference type="SUPFAM" id="SSF50965">
    <property type="entry name" value="Galactose oxidase, central domain"/>
    <property type="match status" value="1"/>
</dbReference>
<dbReference type="Gene3D" id="2.120.10.80">
    <property type="entry name" value="Kelch-type beta propeller"/>
    <property type="match status" value="4"/>
</dbReference>
<proteinExistence type="predicted"/>
<evidence type="ECO:0000259" key="1">
    <source>
        <dbReference type="Pfam" id="PF13860"/>
    </source>
</evidence>
<dbReference type="InterPro" id="IPR006652">
    <property type="entry name" value="Kelch_1"/>
</dbReference>
<evidence type="ECO:0000313" key="2">
    <source>
        <dbReference type="EMBL" id="OYD15896.1"/>
    </source>
</evidence>
<feature type="domain" description="FlgD/Vpr Ig-like" evidence="1">
    <location>
        <begin position="811"/>
        <end position="861"/>
    </location>
</feature>
<organism evidence="2 3">
    <name type="scientific">candidate division WOR-3 bacterium JGI_Cruoil_03_51_56</name>
    <dbReference type="NCBI Taxonomy" id="1973747"/>
    <lineage>
        <taxon>Bacteria</taxon>
        <taxon>Bacteria division WOR-3</taxon>
    </lineage>
</organism>
<dbReference type="InterPro" id="IPR011043">
    <property type="entry name" value="Gal_Oxase/kelch_b-propeller"/>
</dbReference>
<accession>A0A235BUL7</accession>